<evidence type="ECO:0000256" key="4">
    <source>
        <dbReference type="ARBA" id="ARBA00022643"/>
    </source>
</evidence>
<protein>
    <submittedName>
        <fullName evidence="7">Electron transport complex subunit RsxG</fullName>
    </submittedName>
</protein>
<evidence type="ECO:0000256" key="1">
    <source>
        <dbReference type="ARBA" id="ARBA00022448"/>
    </source>
</evidence>
<dbReference type="PANTHER" id="PTHR36118">
    <property type="entry name" value="ION-TRANSLOCATING OXIDOREDUCTASE COMPLEX SUBUNIT G"/>
    <property type="match status" value="1"/>
</dbReference>
<dbReference type="GO" id="GO:0022900">
    <property type="term" value="P:electron transport chain"/>
    <property type="evidence" value="ECO:0007669"/>
    <property type="project" value="InterPro"/>
</dbReference>
<dbReference type="GO" id="GO:0009055">
    <property type="term" value="F:electron transfer activity"/>
    <property type="evidence" value="ECO:0007669"/>
    <property type="project" value="InterPro"/>
</dbReference>
<organism evidence="7">
    <name type="scientific">bioreactor metagenome</name>
    <dbReference type="NCBI Taxonomy" id="1076179"/>
    <lineage>
        <taxon>unclassified sequences</taxon>
        <taxon>metagenomes</taxon>
        <taxon>ecological metagenomes</taxon>
    </lineage>
</organism>
<dbReference type="AlphaFoldDB" id="A0A645J107"/>
<keyword evidence="5" id="KW-0249">Electron transport</keyword>
<evidence type="ECO:0000259" key="6">
    <source>
        <dbReference type="SMART" id="SM00900"/>
    </source>
</evidence>
<evidence type="ECO:0000256" key="5">
    <source>
        <dbReference type="ARBA" id="ARBA00022982"/>
    </source>
</evidence>
<dbReference type="PANTHER" id="PTHR36118:SF1">
    <property type="entry name" value="ION-TRANSLOCATING OXIDOREDUCTASE COMPLEX SUBUNIT G"/>
    <property type="match status" value="1"/>
</dbReference>
<keyword evidence="4" id="KW-0288">FMN</keyword>
<keyword evidence="1" id="KW-0813">Transport</keyword>
<proteinExistence type="predicted"/>
<dbReference type="EMBL" id="VSSQ01128831">
    <property type="protein sequence ID" value="MPN57375.1"/>
    <property type="molecule type" value="Genomic_DNA"/>
</dbReference>
<evidence type="ECO:0000256" key="3">
    <source>
        <dbReference type="ARBA" id="ARBA00022630"/>
    </source>
</evidence>
<dbReference type="SMART" id="SM00900">
    <property type="entry name" value="FMN_bind"/>
    <property type="match status" value="1"/>
</dbReference>
<comment type="caution">
    <text evidence="7">The sequence shown here is derived from an EMBL/GenBank/DDBJ whole genome shotgun (WGS) entry which is preliminary data.</text>
</comment>
<dbReference type="GO" id="GO:0010181">
    <property type="term" value="F:FMN binding"/>
    <property type="evidence" value="ECO:0007669"/>
    <property type="project" value="InterPro"/>
</dbReference>
<dbReference type="GO" id="GO:0005886">
    <property type="term" value="C:plasma membrane"/>
    <property type="evidence" value="ECO:0007669"/>
    <property type="project" value="InterPro"/>
</dbReference>
<feature type="domain" description="FMN-binding" evidence="6">
    <location>
        <begin position="1"/>
        <end position="83"/>
    </location>
</feature>
<dbReference type="InterPro" id="IPR010209">
    <property type="entry name" value="Ion_transpt_RnfG/RsxG"/>
</dbReference>
<evidence type="ECO:0000313" key="7">
    <source>
        <dbReference type="EMBL" id="MPN57375.1"/>
    </source>
</evidence>
<name>A0A645J107_9ZZZZ</name>
<gene>
    <name evidence="7" type="primary">rsxG_43</name>
    <name evidence="7" type="ORF">SDC9_205069</name>
</gene>
<keyword evidence="2" id="KW-0597">Phosphoprotein</keyword>
<reference evidence="7" key="1">
    <citation type="submission" date="2019-08" db="EMBL/GenBank/DDBJ databases">
        <authorList>
            <person name="Kucharzyk K."/>
            <person name="Murdoch R.W."/>
            <person name="Higgins S."/>
            <person name="Loffler F."/>
        </authorList>
    </citation>
    <scope>NUCLEOTIDE SEQUENCE</scope>
</reference>
<evidence type="ECO:0000256" key="2">
    <source>
        <dbReference type="ARBA" id="ARBA00022553"/>
    </source>
</evidence>
<accession>A0A645J107</accession>
<keyword evidence="3" id="KW-0285">Flavoprotein</keyword>
<dbReference type="InterPro" id="IPR007329">
    <property type="entry name" value="FMN-bd"/>
</dbReference>
<sequence length="91" mass="9299">MMVGITTDGKISGIKIIEHAETPGLGALAPEPKFSGQFSGKPAKELTVVKAVPSADNQIEAITGATITSKAVTTGVNEAVKFFDANLKGGK</sequence>
<dbReference type="Pfam" id="PF04205">
    <property type="entry name" value="FMN_bind"/>
    <property type="match status" value="1"/>
</dbReference>